<feature type="domain" description="Reverse transcriptase/retrotransposon-derived protein RNase H-like" evidence="3">
    <location>
        <begin position="176"/>
        <end position="226"/>
    </location>
</feature>
<organism evidence="4">
    <name type="scientific">Nicotiana tabacum</name>
    <name type="common">Common tobacco</name>
    <dbReference type="NCBI Taxonomy" id="4097"/>
    <lineage>
        <taxon>Eukaryota</taxon>
        <taxon>Viridiplantae</taxon>
        <taxon>Streptophyta</taxon>
        <taxon>Embryophyta</taxon>
        <taxon>Tracheophyta</taxon>
        <taxon>Spermatophyta</taxon>
        <taxon>Magnoliopsida</taxon>
        <taxon>eudicotyledons</taxon>
        <taxon>Gunneridae</taxon>
        <taxon>Pentapetalae</taxon>
        <taxon>asterids</taxon>
        <taxon>lamiids</taxon>
        <taxon>Solanales</taxon>
        <taxon>Solanaceae</taxon>
        <taxon>Nicotianoideae</taxon>
        <taxon>Nicotianeae</taxon>
        <taxon>Nicotiana</taxon>
    </lineage>
</organism>
<dbReference type="InterPro" id="IPR000477">
    <property type="entry name" value="RT_dom"/>
</dbReference>
<dbReference type="PaxDb" id="4097-A0A1S4B6P3"/>
<reference evidence="4" key="1">
    <citation type="submission" date="2025-08" db="UniProtKB">
        <authorList>
            <consortium name="RefSeq"/>
        </authorList>
    </citation>
    <scope>IDENTIFICATION</scope>
</reference>
<dbReference type="Gene3D" id="3.30.70.270">
    <property type="match status" value="2"/>
</dbReference>
<dbReference type="Pfam" id="PF17919">
    <property type="entry name" value="RT_RNaseH_2"/>
    <property type="match status" value="1"/>
</dbReference>
<dbReference type="FunFam" id="3.30.70.270:FF:000003">
    <property type="entry name" value="Transposon Ty3-G Gag-Pol polyprotein"/>
    <property type="match status" value="1"/>
</dbReference>
<dbReference type="InterPro" id="IPR050951">
    <property type="entry name" value="Retrovirus_Pol_polyprotein"/>
</dbReference>
<dbReference type="InterPro" id="IPR041577">
    <property type="entry name" value="RT_RNaseH_2"/>
</dbReference>
<dbReference type="STRING" id="4097.A0A1S4B6P3"/>
<evidence type="ECO:0000259" key="2">
    <source>
        <dbReference type="Pfam" id="PF00078"/>
    </source>
</evidence>
<dbReference type="PANTHER" id="PTHR37984">
    <property type="entry name" value="PROTEIN CBG26694"/>
    <property type="match status" value="1"/>
</dbReference>
<evidence type="ECO:0000259" key="3">
    <source>
        <dbReference type="Pfam" id="PF17919"/>
    </source>
</evidence>
<dbReference type="CDD" id="cd01647">
    <property type="entry name" value="RT_LTR"/>
    <property type="match status" value="1"/>
</dbReference>
<feature type="domain" description="Reverse transcriptase" evidence="2">
    <location>
        <begin position="2"/>
        <end position="113"/>
    </location>
</feature>
<dbReference type="KEGG" id="nta:107805055"/>
<gene>
    <name evidence="4" type="primary">LOC107805055</name>
</gene>
<dbReference type="SUPFAM" id="SSF56672">
    <property type="entry name" value="DNA/RNA polymerases"/>
    <property type="match status" value="1"/>
</dbReference>
<name>A0A1S4B6P3_TOBAC</name>
<dbReference type="Gene3D" id="3.10.10.10">
    <property type="entry name" value="HIV Type 1 Reverse Transcriptase, subunit A, domain 1"/>
    <property type="match status" value="1"/>
</dbReference>
<dbReference type="GO" id="GO:0003824">
    <property type="term" value="F:catalytic activity"/>
    <property type="evidence" value="ECO:0007669"/>
    <property type="project" value="UniProtKB-KW"/>
</dbReference>
<sequence length="229" mass="26423">MRTCYWQVQIAKGDEHKTTCMTRYGSYDFLVMLLSLTNAPATFCTLMNQVFQEYIHEFVVVYLDDIVVNSQTLEEHLEHLRKVLAQLWEHELYAKLSKCSFAQKQIDFLGYVIKECGIKIDQQKIQAITYWSPPKDIHTLRSFLGLCNLYRPFMKNHFLIGVPLTELLKMATPWDWGPRRAEAFNALKKAMSSSPVMALPDLAKPFKVRTDAFDYALAGVLLQDGHPIP</sequence>
<dbReference type="FunFam" id="3.30.70.270:FF:000020">
    <property type="entry name" value="Transposon Tf2-6 polyprotein-like Protein"/>
    <property type="match status" value="1"/>
</dbReference>
<dbReference type="Pfam" id="PF00078">
    <property type="entry name" value="RVT_1"/>
    <property type="match status" value="1"/>
</dbReference>
<evidence type="ECO:0000313" key="4">
    <source>
        <dbReference type="RefSeq" id="XP_016484517.1"/>
    </source>
</evidence>
<accession>A0A1S4B6P3</accession>
<dbReference type="InterPro" id="IPR043128">
    <property type="entry name" value="Rev_trsase/Diguanyl_cyclase"/>
</dbReference>
<evidence type="ECO:0000256" key="1">
    <source>
        <dbReference type="ARBA" id="ARBA00023268"/>
    </source>
</evidence>
<dbReference type="InterPro" id="IPR043502">
    <property type="entry name" value="DNA/RNA_pol_sf"/>
</dbReference>
<dbReference type="RefSeq" id="XP_016484517.1">
    <property type="nucleotide sequence ID" value="XM_016629031.1"/>
</dbReference>
<protein>
    <submittedName>
        <fullName evidence="4">Uncharacterized mitochondrial protein AtMg00860-like</fullName>
    </submittedName>
</protein>
<dbReference type="AlphaFoldDB" id="A0A1S4B6P3"/>
<proteinExistence type="predicted"/>
<dbReference type="PANTHER" id="PTHR37984:SF5">
    <property type="entry name" value="PROTEIN NYNRIN-LIKE"/>
    <property type="match status" value="1"/>
</dbReference>
<dbReference type="OrthoDB" id="1734625at2759"/>
<keyword evidence="1" id="KW-0511">Multifunctional enzyme</keyword>